<dbReference type="RefSeq" id="XP_018831446.2">
    <property type="nucleotide sequence ID" value="XM_018975901.2"/>
</dbReference>
<dbReference type="PANTHER" id="PTHR35125">
    <property type="entry name" value="NEURON NAVIGATOR 1-LIKE-RELATED"/>
    <property type="match status" value="1"/>
</dbReference>
<evidence type="ECO:0000313" key="3">
    <source>
        <dbReference type="RefSeq" id="XP_018831446.2"/>
    </source>
</evidence>
<dbReference type="Proteomes" id="UP000235220">
    <property type="component" value="Chromosome 5"/>
</dbReference>
<evidence type="ECO:0000313" key="2">
    <source>
        <dbReference type="Proteomes" id="UP000235220"/>
    </source>
</evidence>
<name>A0A2I4FIH4_JUGRE</name>
<evidence type="ECO:0000256" key="1">
    <source>
        <dbReference type="SAM" id="MobiDB-lite"/>
    </source>
</evidence>
<accession>A0A2I4FIH4</accession>
<feature type="region of interest" description="Disordered" evidence="1">
    <location>
        <begin position="30"/>
        <end position="49"/>
    </location>
</feature>
<proteinExistence type="predicted"/>
<organism evidence="2 3">
    <name type="scientific">Juglans regia</name>
    <name type="common">English walnut</name>
    <dbReference type="NCBI Taxonomy" id="51240"/>
    <lineage>
        <taxon>Eukaryota</taxon>
        <taxon>Viridiplantae</taxon>
        <taxon>Streptophyta</taxon>
        <taxon>Embryophyta</taxon>
        <taxon>Tracheophyta</taxon>
        <taxon>Spermatophyta</taxon>
        <taxon>Magnoliopsida</taxon>
        <taxon>eudicotyledons</taxon>
        <taxon>Gunneridae</taxon>
        <taxon>Pentapetalae</taxon>
        <taxon>rosids</taxon>
        <taxon>fabids</taxon>
        <taxon>Fagales</taxon>
        <taxon>Juglandaceae</taxon>
        <taxon>Juglans</taxon>
    </lineage>
</organism>
<dbReference type="GO" id="GO:0007346">
    <property type="term" value="P:regulation of mitotic cell cycle"/>
    <property type="evidence" value="ECO:0007669"/>
    <property type="project" value="InterPro"/>
</dbReference>
<protein>
    <submittedName>
        <fullName evidence="3">Protein PATRONUS 2</fullName>
    </submittedName>
</protein>
<keyword evidence="2" id="KW-1185">Reference proteome</keyword>
<dbReference type="Gramene" id="Jr05_14270_p1">
    <property type="protein sequence ID" value="cds.Jr05_14270_p1"/>
    <property type="gene ID" value="Jr05_14270"/>
</dbReference>
<dbReference type="FunCoup" id="A0A2I4FIH4">
    <property type="interactions" value="14"/>
</dbReference>
<dbReference type="AlphaFoldDB" id="A0A2I4FIH4"/>
<reference evidence="3" key="1">
    <citation type="submission" date="2025-08" db="UniProtKB">
        <authorList>
            <consortium name="RefSeq"/>
        </authorList>
    </citation>
    <scope>IDENTIFICATION</scope>
    <source>
        <tissue evidence="3">Leaves</tissue>
    </source>
</reference>
<dbReference type="STRING" id="51240.A0A2I4FIH4"/>
<sequence>MASHFTRGQLIIPNENLDFLHKKGILDGKMKSSKTAKKKGGLGHGSRKALNDITNKSSLHNEASLKKMNIPKEELNVAEEMFLHDHRKCIEAQKSALNTFYLDLVLPGQDSVCNAECQEFKQAKTDLDSQRCYPEPVELPISEFSDRLASSTEWTSPPCSPIHWDSPFAWNSEVVEFTLKPEIDV</sequence>
<dbReference type="KEGG" id="jre:108999102"/>
<dbReference type="InterPro" id="IPR039326">
    <property type="entry name" value="Patronus"/>
</dbReference>
<feature type="compositionally biased region" description="Basic residues" evidence="1">
    <location>
        <begin position="31"/>
        <end position="47"/>
    </location>
</feature>
<dbReference type="OrthoDB" id="1916925at2759"/>
<dbReference type="PANTHER" id="PTHR35125:SF1">
    <property type="entry name" value="PROTEIN PATRONUS 2"/>
    <property type="match status" value="1"/>
</dbReference>
<dbReference type="GeneID" id="108999102"/>
<gene>
    <name evidence="3" type="primary">LOC108999102</name>
</gene>